<feature type="transmembrane region" description="Helical" evidence="1">
    <location>
        <begin position="12"/>
        <end position="40"/>
    </location>
</feature>
<organism evidence="3 4">
    <name type="scientific">Agrobacterium fabrum</name>
    <dbReference type="NCBI Taxonomy" id="1176649"/>
    <lineage>
        <taxon>Bacteria</taxon>
        <taxon>Pseudomonadati</taxon>
        <taxon>Pseudomonadota</taxon>
        <taxon>Alphaproteobacteria</taxon>
        <taxon>Hyphomicrobiales</taxon>
        <taxon>Rhizobiaceae</taxon>
        <taxon>Rhizobium/Agrobacterium group</taxon>
        <taxon>Agrobacterium</taxon>
        <taxon>Agrobacterium tumefaciens complex</taxon>
    </lineage>
</organism>
<evidence type="ECO:0000313" key="3">
    <source>
        <dbReference type="EMBL" id="SDK31517.1"/>
    </source>
</evidence>
<dbReference type="Gene3D" id="3.60.110.10">
    <property type="entry name" value="Carbon-nitrogen hydrolase"/>
    <property type="match status" value="1"/>
</dbReference>
<dbReference type="NCBIfam" id="NF010398">
    <property type="entry name" value="PRK13825.1-2"/>
    <property type="match status" value="1"/>
</dbReference>
<sequence length="388" mass="41518">MHREVLGSIGLITAAAIVGTFGWSGQVQLLPLAVLFPLVWSRAPSRGVTAMIAAAYFLAASRGLPQGVVNFYGSSEVYGYALWLMAAAGFVFVHTVCCTRRSGVGRSAGYTIASILMILPPFGIAGWAHPLTAAGVLFSGWGWIGLLATATGMLALTTRRWPIAAIVLGGFWVWSAACWVPPSLPKGWAGVDTPLGQSMGRGFDLEQQRLLVRAVREEAVLGARVVVLPESALGFWTPTMERFWRTALQGSDITVLAGASVVDPDGYDNVMASINRDGGSSIYRERMPVPVSMWQPWLALMGKSGGARAAFFANPIVDVSGSRVAILICYEQLITWPILQSAFHRPEVIVAAGNGWWTAGTSIVPIQQASAFAWASLFNIPVVFAFNS</sequence>
<feature type="transmembrane region" description="Helical" evidence="1">
    <location>
        <begin position="108"/>
        <end position="128"/>
    </location>
</feature>
<feature type="domain" description="CN hydrolase" evidence="2">
    <location>
        <begin position="189"/>
        <end position="388"/>
    </location>
</feature>
<keyword evidence="3" id="KW-0378">Hydrolase</keyword>
<dbReference type="PROSITE" id="PS50263">
    <property type="entry name" value="CN_HYDROLASE"/>
    <property type="match status" value="1"/>
</dbReference>
<evidence type="ECO:0000259" key="2">
    <source>
        <dbReference type="PROSITE" id="PS50263"/>
    </source>
</evidence>
<dbReference type="InterPro" id="IPR016707">
    <property type="entry name" value="Conjugal_tfr_TraB_rhizob"/>
</dbReference>
<dbReference type="GO" id="GO:0016020">
    <property type="term" value="C:membrane"/>
    <property type="evidence" value="ECO:0007669"/>
    <property type="project" value="InterPro"/>
</dbReference>
<evidence type="ECO:0000256" key="1">
    <source>
        <dbReference type="SAM" id="Phobius"/>
    </source>
</evidence>
<comment type="caution">
    <text evidence="3">The sequence shown here is derived from an EMBL/GenBank/DDBJ whole genome shotgun (WGS) entry which is preliminary data.</text>
</comment>
<dbReference type="Proteomes" id="UP000198917">
    <property type="component" value="Unassembled WGS sequence"/>
</dbReference>
<dbReference type="InterPro" id="IPR003010">
    <property type="entry name" value="C-N_Hydrolase"/>
</dbReference>
<dbReference type="RefSeq" id="WP_092734392.1">
    <property type="nucleotide sequence ID" value="NZ_FNEW01000007.1"/>
</dbReference>
<dbReference type="InterPro" id="IPR036526">
    <property type="entry name" value="C-N_Hydrolase_sf"/>
</dbReference>
<reference evidence="3 4" key="1">
    <citation type="submission" date="2016-10" db="EMBL/GenBank/DDBJ databases">
        <authorList>
            <person name="Varghese N."/>
            <person name="Submissions S."/>
        </authorList>
    </citation>
    <scope>NUCLEOTIDE SEQUENCE [LARGE SCALE GENOMIC DNA]</scope>
    <source>
        <strain evidence="3 4">PDC82</strain>
    </source>
</reference>
<name>A0A7Z7FS12_9HYPH</name>
<feature type="transmembrane region" description="Helical" evidence="1">
    <location>
        <begin position="134"/>
        <end position="156"/>
    </location>
</feature>
<keyword evidence="1" id="KW-1133">Transmembrane helix</keyword>
<dbReference type="AlphaFoldDB" id="A0A7Z7FS12"/>
<evidence type="ECO:0000313" key="4">
    <source>
        <dbReference type="Proteomes" id="UP000198917"/>
    </source>
</evidence>
<dbReference type="Pfam" id="PF00795">
    <property type="entry name" value="CN_hydrolase"/>
    <property type="match status" value="1"/>
</dbReference>
<accession>A0A7Z7FS12</accession>
<protein>
    <submittedName>
        <fullName evidence="3">Carbon-nitrogen hydrolase</fullName>
    </submittedName>
</protein>
<gene>
    <name evidence="3" type="ORF">SAMN05428983_4538</name>
</gene>
<keyword evidence="1" id="KW-0812">Transmembrane</keyword>
<dbReference type="EMBL" id="FNEW01000007">
    <property type="protein sequence ID" value="SDK31517.1"/>
    <property type="molecule type" value="Genomic_DNA"/>
</dbReference>
<dbReference type="PIRSF" id="PIRSF017932">
    <property type="entry name" value="Conjugal_transfer_TraB_rhizob"/>
    <property type="match status" value="1"/>
</dbReference>
<proteinExistence type="predicted"/>
<dbReference type="SUPFAM" id="SSF56317">
    <property type="entry name" value="Carbon-nitrogen hydrolase"/>
    <property type="match status" value="1"/>
</dbReference>
<feature type="transmembrane region" description="Helical" evidence="1">
    <location>
        <begin position="77"/>
        <end position="96"/>
    </location>
</feature>
<keyword evidence="1" id="KW-0472">Membrane</keyword>
<feature type="transmembrane region" description="Helical" evidence="1">
    <location>
        <begin position="163"/>
        <end position="182"/>
    </location>
</feature>
<dbReference type="GO" id="GO:0016787">
    <property type="term" value="F:hydrolase activity"/>
    <property type="evidence" value="ECO:0007669"/>
    <property type="project" value="UniProtKB-KW"/>
</dbReference>